<protein>
    <submittedName>
        <fullName evidence="1">Uncharacterized protein</fullName>
    </submittedName>
</protein>
<dbReference type="EMBL" id="HBNR01002098">
    <property type="protein sequence ID" value="CAE4561858.1"/>
    <property type="molecule type" value="Transcribed_RNA"/>
</dbReference>
<dbReference type="EMBL" id="HBNR01002099">
    <property type="protein sequence ID" value="CAE4561859.1"/>
    <property type="molecule type" value="Transcribed_RNA"/>
</dbReference>
<gene>
    <name evidence="1" type="ORF">AMON00008_LOCUS1476</name>
    <name evidence="2" type="ORF">AMON00008_LOCUS1477</name>
    <name evidence="3" type="ORF">AMON00008_LOCUS1478</name>
</gene>
<dbReference type="EMBL" id="HBNR01002097">
    <property type="protein sequence ID" value="CAE4561857.1"/>
    <property type="molecule type" value="Transcribed_RNA"/>
</dbReference>
<evidence type="ECO:0000313" key="3">
    <source>
        <dbReference type="EMBL" id="CAE4561859.1"/>
    </source>
</evidence>
<proteinExistence type="predicted"/>
<evidence type="ECO:0000313" key="2">
    <source>
        <dbReference type="EMBL" id="CAE4561858.1"/>
    </source>
</evidence>
<accession>A0A6T0S777</accession>
<evidence type="ECO:0000313" key="1">
    <source>
        <dbReference type="EMBL" id="CAE4561857.1"/>
    </source>
</evidence>
<name>A0A6T0S777_9DINO</name>
<organism evidence="1">
    <name type="scientific">Alexandrium monilatum</name>
    <dbReference type="NCBI Taxonomy" id="311494"/>
    <lineage>
        <taxon>Eukaryota</taxon>
        <taxon>Sar</taxon>
        <taxon>Alveolata</taxon>
        <taxon>Dinophyceae</taxon>
        <taxon>Gonyaulacales</taxon>
        <taxon>Pyrocystaceae</taxon>
        <taxon>Alexandrium</taxon>
    </lineage>
</organism>
<dbReference type="AlphaFoldDB" id="A0A6T0S777"/>
<sequence>MGSENEITAIKGQSTPLCGLFCVEVGCGMSPCFVANAKVCCCAAKIGWTAAIAGATAYYASGQAGVDSKGAKAAAALAAMGAADQLDDSAVSYECQGCYTEEQGCCEVAGKLGCLWLEVQCPPGKDIGVACCGTRCMNGDDSAEAREGAYLPAPEMPQQLAM</sequence>
<reference evidence="1" key="1">
    <citation type="submission" date="2021-01" db="EMBL/GenBank/DDBJ databases">
        <authorList>
            <person name="Corre E."/>
            <person name="Pelletier E."/>
            <person name="Niang G."/>
            <person name="Scheremetjew M."/>
            <person name="Finn R."/>
            <person name="Kale V."/>
            <person name="Holt S."/>
            <person name="Cochrane G."/>
            <person name="Meng A."/>
            <person name="Brown T."/>
            <person name="Cohen L."/>
        </authorList>
    </citation>
    <scope>NUCLEOTIDE SEQUENCE</scope>
    <source>
        <strain evidence="1">CCMP3105</strain>
    </source>
</reference>